<dbReference type="Proteomes" id="UP000046393">
    <property type="component" value="Unplaced"/>
</dbReference>
<protein>
    <submittedName>
        <fullName evidence="10">ZP domain-containing protein</fullName>
    </submittedName>
</protein>
<keyword evidence="5" id="KW-0732">Signal</keyword>
<dbReference type="InterPro" id="IPR056953">
    <property type="entry name" value="CUT_N"/>
</dbReference>
<dbReference type="Pfam" id="PF25301">
    <property type="entry name" value="CUT_C"/>
    <property type="match status" value="1"/>
</dbReference>
<keyword evidence="9" id="KW-1185">Reference proteome</keyword>
<name>A0A0N5AYX5_9BILA</name>
<evidence type="ECO:0000256" key="4">
    <source>
        <dbReference type="ARBA" id="ARBA00022692"/>
    </source>
</evidence>
<evidence type="ECO:0000256" key="7">
    <source>
        <dbReference type="ARBA" id="ARBA00023136"/>
    </source>
</evidence>
<evidence type="ECO:0000259" key="8">
    <source>
        <dbReference type="PROSITE" id="PS51034"/>
    </source>
</evidence>
<dbReference type="Pfam" id="PF25057">
    <property type="entry name" value="CUT_N"/>
    <property type="match status" value="1"/>
</dbReference>
<keyword evidence="4" id="KW-0812">Transmembrane</keyword>
<dbReference type="InterPro" id="IPR057475">
    <property type="entry name" value="CUT_C"/>
</dbReference>
<keyword evidence="6" id="KW-1133">Transmembrane helix</keyword>
<dbReference type="InterPro" id="IPR001507">
    <property type="entry name" value="ZP_dom"/>
</dbReference>
<evidence type="ECO:0000256" key="5">
    <source>
        <dbReference type="ARBA" id="ARBA00022729"/>
    </source>
</evidence>
<sequence>MFRVTSSVNTYAFSGKPIIVCVDDGLEFEINTIFPFTGQIYAHEHKTVPECVFSFNSATTVKVKLSYEECGMKNPGQRSDQSKYHMQIVVAFEQQDTSQIDQQQQLYIAQCEQRKVQYQKSKIPWRIEEALEEFVFFLLEQKAPVPKCVMRILKDQEHSHDFDEGIEVNSVDLGQPMRIEWRLIPESDAYGFHVRNCTVQDRISGEEHLVIDSRGCSTDINIFGHPHYDTYHDVASVHWHAFKVPDESQLNIRCSFEICSDIADSKSGISSCESIPSFYGFSLRIHRQLTVFYQIFVLVMKTMLTVAHRLMLPIEIGI</sequence>
<evidence type="ECO:0000256" key="2">
    <source>
        <dbReference type="ARBA" id="ARBA00022460"/>
    </source>
</evidence>
<feature type="domain" description="ZP" evidence="8">
    <location>
        <begin position="20"/>
        <end position="279"/>
    </location>
</feature>
<dbReference type="PANTHER" id="PTHR22907">
    <property type="entry name" value="GH04558P"/>
    <property type="match status" value="1"/>
</dbReference>
<dbReference type="SMART" id="SM00241">
    <property type="entry name" value="ZP"/>
    <property type="match status" value="1"/>
</dbReference>
<evidence type="ECO:0000256" key="1">
    <source>
        <dbReference type="ARBA" id="ARBA00004251"/>
    </source>
</evidence>
<evidence type="ECO:0000256" key="3">
    <source>
        <dbReference type="ARBA" id="ARBA00022475"/>
    </source>
</evidence>
<accession>A0A0N5AYX5</accession>
<dbReference type="AlphaFoldDB" id="A0A0N5AYX5"/>
<dbReference type="PROSITE" id="PS51034">
    <property type="entry name" value="ZP_2"/>
    <property type="match status" value="1"/>
</dbReference>
<dbReference type="InterPro" id="IPR051962">
    <property type="entry name" value="Cuticlin"/>
</dbReference>
<comment type="subcellular location">
    <subcellularLocation>
        <location evidence="1">Cell membrane</location>
        <topology evidence="1">Single-pass type I membrane protein</topology>
    </subcellularLocation>
</comment>
<evidence type="ECO:0000256" key="6">
    <source>
        <dbReference type="ARBA" id="ARBA00022989"/>
    </source>
</evidence>
<dbReference type="STRING" id="451379.A0A0N5AYX5"/>
<keyword evidence="7" id="KW-0472">Membrane</keyword>
<reference evidence="10" key="1">
    <citation type="submission" date="2017-02" db="UniProtKB">
        <authorList>
            <consortium name="WormBaseParasite"/>
        </authorList>
    </citation>
    <scope>IDENTIFICATION</scope>
</reference>
<dbReference type="PANTHER" id="PTHR22907:SF46">
    <property type="entry name" value="ZP DOMAIN-CONTAINING PROTEIN"/>
    <property type="match status" value="1"/>
</dbReference>
<dbReference type="WBParaSite" id="SMUV_0001017701-mRNA-1">
    <property type="protein sequence ID" value="SMUV_0001017701-mRNA-1"/>
    <property type="gene ID" value="SMUV_0001017701"/>
</dbReference>
<keyword evidence="2" id="KW-0193">Cuticle</keyword>
<organism evidence="9 10">
    <name type="scientific">Syphacia muris</name>
    <dbReference type="NCBI Taxonomy" id="451379"/>
    <lineage>
        <taxon>Eukaryota</taxon>
        <taxon>Metazoa</taxon>
        <taxon>Ecdysozoa</taxon>
        <taxon>Nematoda</taxon>
        <taxon>Chromadorea</taxon>
        <taxon>Rhabditida</taxon>
        <taxon>Spirurina</taxon>
        <taxon>Oxyuridomorpha</taxon>
        <taxon>Oxyuroidea</taxon>
        <taxon>Oxyuridae</taxon>
        <taxon>Syphacia</taxon>
    </lineage>
</organism>
<proteinExistence type="predicted"/>
<dbReference type="GO" id="GO:0005886">
    <property type="term" value="C:plasma membrane"/>
    <property type="evidence" value="ECO:0007669"/>
    <property type="project" value="UniProtKB-SubCell"/>
</dbReference>
<dbReference type="GO" id="GO:0042302">
    <property type="term" value="F:structural constituent of cuticle"/>
    <property type="evidence" value="ECO:0007669"/>
    <property type="project" value="UniProtKB-KW"/>
</dbReference>
<evidence type="ECO:0000313" key="9">
    <source>
        <dbReference type="Proteomes" id="UP000046393"/>
    </source>
</evidence>
<evidence type="ECO:0000313" key="10">
    <source>
        <dbReference type="WBParaSite" id="SMUV_0001017701-mRNA-1"/>
    </source>
</evidence>
<keyword evidence="3" id="KW-1003">Cell membrane</keyword>